<dbReference type="Proteomes" id="UP000237000">
    <property type="component" value="Unassembled WGS sequence"/>
</dbReference>
<protein>
    <submittedName>
        <fullName evidence="2">Uncharacterized protein</fullName>
    </submittedName>
</protein>
<dbReference type="OrthoDB" id="10400969at2759"/>
<accession>A0A2P5CHU8</accession>
<dbReference type="InParanoid" id="A0A2P5CHU8"/>
<gene>
    <name evidence="2" type="ORF">TorRG33x02_284370</name>
</gene>
<evidence type="ECO:0000313" key="3">
    <source>
        <dbReference type="Proteomes" id="UP000237000"/>
    </source>
</evidence>
<feature type="compositionally biased region" description="Basic residues" evidence="1">
    <location>
        <begin position="52"/>
        <end position="67"/>
    </location>
</feature>
<proteinExistence type="predicted"/>
<feature type="region of interest" description="Disordered" evidence="1">
    <location>
        <begin position="168"/>
        <end position="209"/>
    </location>
</feature>
<keyword evidence="3" id="KW-1185">Reference proteome</keyword>
<organism evidence="2 3">
    <name type="scientific">Trema orientale</name>
    <name type="common">Charcoal tree</name>
    <name type="synonym">Celtis orientalis</name>
    <dbReference type="NCBI Taxonomy" id="63057"/>
    <lineage>
        <taxon>Eukaryota</taxon>
        <taxon>Viridiplantae</taxon>
        <taxon>Streptophyta</taxon>
        <taxon>Embryophyta</taxon>
        <taxon>Tracheophyta</taxon>
        <taxon>Spermatophyta</taxon>
        <taxon>Magnoliopsida</taxon>
        <taxon>eudicotyledons</taxon>
        <taxon>Gunneridae</taxon>
        <taxon>Pentapetalae</taxon>
        <taxon>rosids</taxon>
        <taxon>fabids</taxon>
        <taxon>Rosales</taxon>
        <taxon>Cannabaceae</taxon>
        <taxon>Trema</taxon>
    </lineage>
</organism>
<evidence type="ECO:0000313" key="2">
    <source>
        <dbReference type="EMBL" id="PON60632.1"/>
    </source>
</evidence>
<dbReference type="EMBL" id="JXTC01000363">
    <property type="protein sequence ID" value="PON60632.1"/>
    <property type="molecule type" value="Genomic_DNA"/>
</dbReference>
<feature type="region of interest" description="Disordered" evidence="1">
    <location>
        <begin position="36"/>
        <end position="68"/>
    </location>
</feature>
<sequence>MISFKIVEAEARPGNRILNVIKNILLETDRIALQKPIHQPKHPLRLGSPLPQRRRPPHNHAPRRNAHRNIPIGAAAVDCFHESISYPLQALSVHNPAPVRVGDEELLDEELALEFDAGLVDAEAEDSEHPGDHLEEADPVARADHEERGLAAVGIAVLDGDRLRRGRRGGGRGRFAGGGGGGSNRLGSTSGDAGEGRRWNGVFGKWRRE</sequence>
<dbReference type="AlphaFoldDB" id="A0A2P5CHU8"/>
<name>A0A2P5CHU8_TREOI</name>
<feature type="compositionally biased region" description="Gly residues" evidence="1">
    <location>
        <begin position="172"/>
        <end position="184"/>
    </location>
</feature>
<reference evidence="3" key="1">
    <citation type="submission" date="2016-06" db="EMBL/GenBank/DDBJ databases">
        <title>Parallel loss of symbiosis genes in relatives of nitrogen-fixing non-legume Parasponia.</title>
        <authorList>
            <person name="Van Velzen R."/>
            <person name="Holmer R."/>
            <person name="Bu F."/>
            <person name="Rutten L."/>
            <person name="Van Zeijl A."/>
            <person name="Liu W."/>
            <person name="Santuari L."/>
            <person name="Cao Q."/>
            <person name="Sharma T."/>
            <person name="Shen D."/>
            <person name="Roswanjaya Y."/>
            <person name="Wardhani T."/>
            <person name="Kalhor M.S."/>
            <person name="Jansen J."/>
            <person name="Van den Hoogen J."/>
            <person name="Gungor B."/>
            <person name="Hartog M."/>
            <person name="Hontelez J."/>
            <person name="Verver J."/>
            <person name="Yang W.-C."/>
            <person name="Schijlen E."/>
            <person name="Repin R."/>
            <person name="Schilthuizen M."/>
            <person name="Schranz E."/>
            <person name="Heidstra R."/>
            <person name="Miyata K."/>
            <person name="Fedorova E."/>
            <person name="Kohlen W."/>
            <person name="Bisseling T."/>
            <person name="Smit S."/>
            <person name="Geurts R."/>
        </authorList>
    </citation>
    <scope>NUCLEOTIDE SEQUENCE [LARGE SCALE GENOMIC DNA]</scope>
    <source>
        <strain evidence="3">cv. RG33-2</strain>
    </source>
</reference>
<evidence type="ECO:0000256" key="1">
    <source>
        <dbReference type="SAM" id="MobiDB-lite"/>
    </source>
</evidence>
<comment type="caution">
    <text evidence="2">The sequence shown here is derived from an EMBL/GenBank/DDBJ whole genome shotgun (WGS) entry which is preliminary data.</text>
</comment>